<evidence type="ECO:0000259" key="1">
    <source>
        <dbReference type="Pfam" id="PF00534"/>
    </source>
</evidence>
<name>A0ABR8FU21_9NOSO</name>
<evidence type="ECO:0000313" key="3">
    <source>
        <dbReference type="Proteomes" id="UP000603457"/>
    </source>
</evidence>
<dbReference type="CDD" id="cd03801">
    <property type="entry name" value="GT4_PimA-like"/>
    <property type="match status" value="1"/>
</dbReference>
<dbReference type="SUPFAM" id="SSF53756">
    <property type="entry name" value="UDP-Glycosyltransferase/glycogen phosphorylase"/>
    <property type="match status" value="1"/>
</dbReference>
<dbReference type="EMBL" id="JACJTB010000011">
    <property type="protein sequence ID" value="MBD2594934.1"/>
    <property type="molecule type" value="Genomic_DNA"/>
</dbReference>
<dbReference type="InterPro" id="IPR001296">
    <property type="entry name" value="Glyco_trans_1"/>
</dbReference>
<accession>A0ABR8FU21</accession>
<comment type="caution">
    <text evidence="2">The sequence shown here is derived from an EMBL/GenBank/DDBJ whole genome shotgun (WGS) entry which is preliminary data.</text>
</comment>
<reference evidence="2 3" key="1">
    <citation type="journal article" date="2020" name="ISME J.">
        <title>Comparative genomics reveals insights into cyanobacterial evolution and habitat adaptation.</title>
        <authorList>
            <person name="Chen M.Y."/>
            <person name="Teng W.K."/>
            <person name="Zhao L."/>
            <person name="Hu C.X."/>
            <person name="Zhou Y.K."/>
            <person name="Han B.P."/>
            <person name="Song L.R."/>
            <person name="Shu W.S."/>
        </authorList>
    </citation>
    <scope>NUCLEOTIDE SEQUENCE [LARGE SCALE GENOMIC DNA]</scope>
    <source>
        <strain evidence="2 3">FACHB-130</strain>
    </source>
</reference>
<gene>
    <name evidence="2" type="ORF">H6G74_11410</name>
</gene>
<dbReference type="Gene3D" id="3.40.50.2000">
    <property type="entry name" value="Glycogen Phosphorylase B"/>
    <property type="match status" value="2"/>
</dbReference>
<feature type="domain" description="Glycosyl transferase family 1" evidence="1">
    <location>
        <begin position="231"/>
        <end position="385"/>
    </location>
</feature>
<dbReference type="RefSeq" id="WP_190967773.1">
    <property type="nucleotide sequence ID" value="NZ_JACJTB010000011.1"/>
</dbReference>
<evidence type="ECO:0000313" key="2">
    <source>
        <dbReference type="EMBL" id="MBD2594934.1"/>
    </source>
</evidence>
<sequence>MKILISAYACEPGQGSEPGVGWNFAQQMSKYHQVWVLTSNCHRFAIEAELARKPPSNLQFIYLDPFGLKIDWSQKGKLTQKWVYLHYYLWQITAYLVSRKLHQKICFDIVHHVTYVKYNSPSFLCLLPIPFIWGPVGGGELTPKDFWSSLNFQSKIYEFLRNTACLIGEYDPFVRLTARRSVLAWATTEDTAKKLRCLGAKNVQVYSQLGISQEELVNYPEISSFHQSIVKFISVGRLLHWKGFHLGLLAFAKANISNSEYWVVGEGSERKNLEKLTQELGIEKRVKFWGSLSREQTLSKIKDSHVLVHPSLHDSGGLVCLEAMSLGLPVICLNLGGPAVQVTEATGFKIPANTPEQAVKDIAQAMMCLVTDAKLRSKMGEAGQRRVRDVFSWEFKGLFFAQFYREICVQEKFASFS</sequence>
<dbReference type="PANTHER" id="PTHR12526">
    <property type="entry name" value="GLYCOSYLTRANSFERASE"/>
    <property type="match status" value="1"/>
</dbReference>
<protein>
    <submittedName>
        <fullName evidence="2">Glycosyltransferase family 4 protein</fullName>
    </submittedName>
</protein>
<dbReference type="Proteomes" id="UP000603457">
    <property type="component" value="Unassembled WGS sequence"/>
</dbReference>
<proteinExistence type="predicted"/>
<organism evidence="2 3">
    <name type="scientific">Nostoc spongiaeforme FACHB-130</name>
    <dbReference type="NCBI Taxonomy" id="1357510"/>
    <lineage>
        <taxon>Bacteria</taxon>
        <taxon>Bacillati</taxon>
        <taxon>Cyanobacteriota</taxon>
        <taxon>Cyanophyceae</taxon>
        <taxon>Nostocales</taxon>
        <taxon>Nostocaceae</taxon>
        <taxon>Nostoc</taxon>
    </lineage>
</organism>
<keyword evidence="3" id="KW-1185">Reference proteome</keyword>
<dbReference type="Pfam" id="PF00534">
    <property type="entry name" value="Glycos_transf_1"/>
    <property type="match status" value="1"/>
</dbReference>